<evidence type="ECO:0000313" key="5">
    <source>
        <dbReference type="Proteomes" id="UP000468581"/>
    </source>
</evidence>
<dbReference type="Gene3D" id="3.20.20.370">
    <property type="entry name" value="Glycoside hydrolase/deacetylase"/>
    <property type="match status" value="1"/>
</dbReference>
<dbReference type="Pfam" id="PF01522">
    <property type="entry name" value="Polysacc_deac_1"/>
    <property type="match status" value="1"/>
</dbReference>
<evidence type="ECO:0000256" key="2">
    <source>
        <dbReference type="ARBA" id="ARBA00022801"/>
    </source>
</evidence>
<dbReference type="RefSeq" id="WP_163605704.1">
    <property type="nucleotide sequence ID" value="NZ_JAABOO010000001.1"/>
</dbReference>
<dbReference type="PANTHER" id="PTHR10587">
    <property type="entry name" value="GLYCOSYL TRANSFERASE-RELATED"/>
    <property type="match status" value="1"/>
</dbReference>
<gene>
    <name evidence="4" type="ORF">GWK08_04515</name>
</gene>
<keyword evidence="5" id="KW-1185">Reference proteome</keyword>
<evidence type="ECO:0000256" key="1">
    <source>
        <dbReference type="ARBA" id="ARBA00022723"/>
    </source>
</evidence>
<accession>A0A6P0UJG2</accession>
<dbReference type="Proteomes" id="UP000468581">
    <property type="component" value="Unassembled WGS sequence"/>
</dbReference>
<dbReference type="CDD" id="cd10959">
    <property type="entry name" value="CE4_NodB_like_3"/>
    <property type="match status" value="1"/>
</dbReference>
<keyword evidence="2" id="KW-0378">Hydrolase</keyword>
<dbReference type="GO" id="GO:0046872">
    <property type="term" value="F:metal ion binding"/>
    <property type="evidence" value="ECO:0007669"/>
    <property type="project" value="UniProtKB-KW"/>
</dbReference>
<dbReference type="AlphaFoldDB" id="A0A6P0UJG2"/>
<dbReference type="PANTHER" id="PTHR10587:SF133">
    <property type="entry name" value="CHITIN DEACETYLASE 1-RELATED"/>
    <property type="match status" value="1"/>
</dbReference>
<proteinExistence type="predicted"/>
<name>A0A6P0UJG2_9FLAO</name>
<comment type="caution">
    <text evidence="4">The sequence shown here is derived from an EMBL/GenBank/DDBJ whole genome shotgun (WGS) entry which is preliminary data.</text>
</comment>
<evidence type="ECO:0000259" key="3">
    <source>
        <dbReference type="PROSITE" id="PS51677"/>
    </source>
</evidence>
<feature type="domain" description="NodB homology" evidence="3">
    <location>
        <begin position="28"/>
        <end position="203"/>
    </location>
</feature>
<protein>
    <submittedName>
        <fullName evidence="4">Polysaccharide deacetylase family protein</fullName>
    </submittedName>
</protein>
<reference evidence="4 5" key="1">
    <citation type="submission" date="2020-01" db="EMBL/GenBank/DDBJ databases">
        <title>Leptobacterium flavescens.</title>
        <authorList>
            <person name="Wang G."/>
        </authorList>
    </citation>
    <scope>NUCLEOTIDE SEQUENCE [LARGE SCALE GENOMIC DNA]</scope>
    <source>
        <strain evidence="4 5">KCTC 22160</strain>
    </source>
</reference>
<keyword evidence="1" id="KW-0479">Metal-binding</keyword>
<dbReference type="InterPro" id="IPR011330">
    <property type="entry name" value="Glyco_hydro/deAcase_b/a-brl"/>
</dbReference>
<dbReference type="GO" id="GO:0005975">
    <property type="term" value="P:carbohydrate metabolic process"/>
    <property type="evidence" value="ECO:0007669"/>
    <property type="project" value="InterPro"/>
</dbReference>
<dbReference type="PROSITE" id="PS51677">
    <property type="entry name" value="NODB"/>
    <property type="match status" value="1"/>
</dbReference>
<organism evidence="4 5">
    <name type="scientific">Leptobacterium flavescens</name>
    <dbReference type="NCBI Taxonomy" id="472055"/>
    <lineage>
        <taxon>Bacteria</taxon>
        <taxon>Pseudomonadati</taxon>
        <taxon>Bacteroidota</taxon>
        <taxon>Flavobacteriia</taxon>
        <taxon>Flavobacteriales</taxon>
        <taxon>Flavobacteriaceae</taxon>
        <taxon>Leptobacterium</taxon>
    </lineage>
</organism>
<dbReference type="EMBL" id="JAABOO010000001">
    <property type="protein sequence ID" value="NER12692.1"/>
    <property type="molecule type" value="Genomic_DNA"/>
</dbReference>
<dbReference type="InterPro" id="IPR002509">
    <property type="entry name" value="NODB_dom"/>
</dbReference>
<dbReference type="GO" id="GO:0016020">
    <property type="term" value="C:membrane"/>
    <property type="evidence" value="ECO:0007669"/>
    <property type="project" value="TreeGrafter"/>
</dbReference>
<sequence length="206" mass="23687">MLSVPARTPWLVKKLFPSYIWNKGKEEKCIYLSFDDGPTPEITEWVLNTLREYNAQATFFCIGKNVELYPEIYKKILDEGHKTGNHTQNHLKGWKTSTSDYLENIAEASSYISSNLFRPPYGRITSSQAKALQKQGYSIIMWDVLAKDWDRSISQEKCAENVLKNAREGSIIVFHDSIKAEKNMKYALRATLDHFSKKGYCFKALG</sequence>
<dbReference type="SUPFAM" id="SSF88713">
    <property type="entry name" value="Glycoside hydrolase/deacetylase"/>
    <property type="match status" value="1"/>
</dbReference>
<dbReference type="GO" id="GO:0016810">
    <property type="term" value="F:hydrolase activity, acting on carbon-nitrogen (but not peptide) bonds"/>
    <property type="evidence" value="ECO:0007669"/>
    <property type="project" value="InterPro"/>
</dbReference>
<dbReference type="InterPro" id="IPR050248">
    <property type="entry name" value="Polysacc_deacetylase_ArnD"/>
</dbReference>
<evidence type="ECO:0000313" key="4">
    <source>
        <dbReference type="EMBL" id="NER12692.1"/>
    </source>
</evidence>